<dbReference type="PANTHER" id="PTHR10283">
    <property type="entry name" value="SOLUTE CARRIER FAMILY 13 MEMBER"/>
    <property type="match status" value="1"/>
</dbReference>
<dbReference type="InterPro" id="IPR031312">
    <property type="entry name" value="Na/sul_symport_CS"/>
</dbReference>
<dbReference type="KEGG" id="mff:MFFC18_37190"/>
<feature type="transmembrane region" description="Helical" evidence="6">
    <location>
        <begin position="103"/>
        <end position="123"/>
    </location>
</feature>
<dbReference type="PANTHER" id="PTHR10283:SF82">
    <property type="entry name" value="SOLUTE CARRIER FAMILY 13 MEMBER 2"/>
    <property type="match status" value="1"/>
</dbReference>
<gene>
    <name evidence="7" type="primary">sdcS</name>
    <name evidence="7" type="ORF">MFFC18_37190</name>
</gene>
<keyword evidence="8" id="KW-1185">Reference proteome</keyword>
<keyword evidence="4 6" id="KW-1133">Transmembrane helix</keyword>
<sequence>METTQPLFCMHAVSGRVPTYNHGMKRDLHIFIGPAVATALFCILFLCQLGWPVSITAAVTCLVAWWWVTEPISIPATSLIPLSIFPLLGIIDAKDAALAYGSPLVQLMFGGFLLSAAMEHSGAHRRIALMMVNLCGASSGRRLVLGFMAASAVLSMWISNAATTLMLLPIVMAVVDQSSNSRFQKALLFGVAYAASIGGIATPIGTPPNLVFMEVYKLQTGEQFTFLGWMLFALPIAAMMLPIAWLWLTRSIKSEVSVVLPEVGQWRSEEIRVLSIFAVTALLWVTRQQPFGGWSELTGLTGANDAAIALLGAGVMFVFPSGKKAEDGGALRLLDWETARTIPWGILILFAGGICIAKAFGSSGLSALLGSSFEGLGSVPVLILVLLICFSVTFLTELTSNTATATLLMPILAAVALSNEIDPRVLMIPATISASFAFMLPVATPPNAIVFGSERISVNEMVREGLMLNLIGVAIVSVYCYSVL</sequence>
<keyword evidence="2" id="KW-0813">Transport</keyword>
<dbReference type="PROSITE" id="PS01271">
    <property type="entry name" value="NA_SULFATE"/>
    <property type="match status" value="1"/>
</dbReference>
<evidence type="ECO:0000256" key="1">
    <source>
        <dbReference type="ARBA" id="ARBA00004141"/>
    </source>
</evidence>
<dbReference type="CDD" id="cd01115">
    <property type="entry name" value="SLC13_permease"/>
    <property type="match status" value="1"/>
</dbReference>
<dbReference type="EMBL" id="CP042912">
    <property type="protein sequence ID" value="QEG23815.1"/>
    <property type="molecule type" value="Genomic_DNA"/>
</dbReference>
<dbReference type="AlphaFoldDB" id="A0A5B9PF45"/>
<proteinExistence type="predicted"/>
<evidence type="ECO:0000256" key="4">
    <source>
        <dbReference type="ARBA" id="ARBA00022989"/>
    </source>
</evidence>
<evidence type="ECO:0000256" key="6">
    <source>
        <dbReference type="SAM" id="Phobius"/>
    </source>
</evidence>
<evidence type="ECO:0000256" key="5">
    <source>
        <dbReference type="ARBA" id="ARBA00023136"/>
    </source>
</evidence>
<dbReference type="Proteomes" id="UP000322214">
    <property type="component" value="Chromosome"/>
</dbReference>
<evidence type="ECO:0000256" key="3">
    <source>
        <dbReference type="ARBA" id="ARBA00022692"/>
    </source>
</evidence>
<protein>
    <submittedName>
        <fullName evidence="7">Sodium-dependent dicarboxylate transporter SdcS</fullName>
    </submittedName>
</protein>
<keyword evidence="3 6" id="KW-0812">Transmembrane</keyword>
<reference evidence="7 8" key="1">
    <citation type="submission" date="2019-08" db="EMBL/GenBank/DDBJ databases">
        <title>Deep-cultivation of Planctomycetes and their phenomic and genomic characterization uncovers novel biology.</title>
        <authorList>
            <person name="Wiegand S."/>
            <person name="Jogler M."/>
            <person name="Boedeker C."/>
            <person name="Pinto D."/>
            <person name="Vollmers J."/>
            <person name="Rivas-Marin E."/>
            <person name="Kohn T."/>
            <person name="Peeters S.H."/>
            <person name="Heuer A."/>
            <person name="Rast P."/>
            <person name="Oberbeckmann S."/>
            <person name="Bunk B."/>
            <person name="Jeske O."/>
            <person name="Meyerdierks A."/>
            <person name="Storesund J.E."/>
            <person name="Kallscheuer N."/>
            <person name="Luecker S."/>
            <person name="Lage O.M."/>
            <person name="Pohl T."/>
            <person name="Merkel B.J."/>
            <person name="Hornburger P."/>
            <person name="Mueller R.-W."/>
            <person name="Bruemmer F."/>
            <person name="Labrenz M."/>
            <person name="Spormann A.M."/>
            <person name="Op den Camp H."/>
            <person name="Overmann J."/>
            <person name="Amann R."/>
            <person name="Jetten M.S.M."/>
            <person name="Mascher T."/>
            <person name="Medema M.H."/>
            <person name="Devos D.P."/>
            <person name="Kaster A.-K."/>
            <person name="Ovreas L."/>
            <person name="Rohde M."/>
            <person name="Galperin M.Y."/>
            <person name="Jogler C."/>
        </authorList>
    </citation>
    <scope>NUCLEOTIDE SEQUENCE [LARGE SCALE GENOMIC DNA]</scope>
    <source>
        <strain evidence="7 8">FC18</strain>
    </source>
</reference>
<evidence type="ECO:0000256" key="2">
    <source>
        <dbReference type="ARBA" id="ARBA00022448"/>
    </source>
</evidence>
<feature type="transmembrane region" description="Helical" evidence="6">
    <location>
        <begin position="74"/>
        <end position="91"/>
    </location>
</feature>
<feature type="transmembrane region" description="Helical" evidence="6">
    <location>
        <begin position="186"/>
        <end position="206"/>
    </location>
</feature>
<dbReference type="GO" id="GO:0015141">
    <property type="term" value="F:succinate transmembrane transporter activity"/>
    <property type="evidence" value="ECO:0007669"/>
    <property type="project" value="UniProtKB-ARBA"/>
</dbReference>
<dbReference type="Pfam" id="PF00939">
    <property type="entry name" value="Na_sulph_symp"/>
    <property type="match status" value="1"/>
</dbReference>
<dbReference type="STRING" id="980251.GCA_001642875_00266"/>
<name>A0A5B9PF45_9BACT</name>
<comment type="subcellular location">
    <subcellularLocation>
        <location evidence="1">Membrane</location>
        <topology evidence="1">Multi-pass membrane protein</topology>
    </subcellularLocation>
</comment>
<keyword evidence="5 6" id="KW-0472">Membrane</keyword>
<feature type="transmembrane region" description="Helical" evidence="6">
    <location>
        <begin position="342"/>
        <end position="361"/>
    </location>
</feature>
<feature type="transmembrane region" description="Helical" evidence="6">
    <location>
        <begin position="28"/>
        <end position="46"/>
    </location>
</feature>
<feature type="transmembrane region" description="Helical" evidence="6">
    <location>
        <begin position="465"/>
        <end position="482"/>
    </location>
</feature>
<dbReference type="InterPro" id="IPR001898">
    <property type="entry name" value="SLC13A/DASS"/>
</dbReference>
<feature type="transmembrane region" description="Helical" evidence="6">
    <location>
        <begin position="143"/>
        <end position="174"/>
    </location>
</feature>
<evidence type="ECO:0000313" key="8">
    <source>
        <dbReference type="Proteomes" id="UP000322214"/>
    </source>
</evidence>
<feature type="transmembrane region" description="Helical" evidence="6">
    <location>
        <begin position="425"/>
        <end position="444"/>
    </location>
</feature>
<dbReference type="NCBIfam" id="TIGR00785">
    <property type="entry name" value="dass"/>
    <property type="match status" value="1"/>
</dbReference>
<organism evidence="7 8">
    <name type="scientific">Mariniblastus fucicola</name>
    <dbReference type="NCBI Taxonomy" id="980251"/>
    <lineage>
        <taxon>Bacteria</taxon>
        <taxon>Pseudomonadati</taxon>
        <taxon>Planctomycetota</taxon>
        <taxon>Planctomycetia</taxon>
        <taxon>Pirellulales</taxon>
        <taxon>Pirellulaceae</taxon>
        <taxon>Mariniblastus</taxon>
    </lineage>
</organism>
<feature type="transmembrane region" description="Helical" evidence="6">
    <location>
        <begin position="373"/>
        <end position="395"/>
    </location>
</feature>
<accession>A0A5B9PF45</accession>
<evidence type="ECO:0000313" key="7">
    <source>
        <dbReference type="EMBL" id="QEG23815.1"/>
    </source>
</evidence>
<dbReference type="GO" id="GO:0005886">
    <property type="term" value="C:plasma membrane"/>
    <property type="evidence" value="ECO:0007669"/>
    <property type="project" value="TreeGrafter"/>
</dbReference>
<feature type="transmembrane region" description="Helical" evidence="6">
    <location>
        <begin position="226"/>
        <end position="248"/>
    </location>
</feature>
<feature type="transmembrane region" description="Helical" evidence="6">
    <location>
        <begin position="402"/>
        <end position="419"/>
    </location>
</feature>